<proteinExistence type="predicted"/>
<dbReference type="AlphaFoldDB" id="A0A915MA87"/>
<organism evidence="1 2">
    <name type="scientific">Meloidogyne javanica</name>
    <name type="common">Root-knot nematode worm</name>
    <dbReference type="NCBI Taxonomy" id="6303"/>
    <lineage>
        <taxon>Eukaryota</taxon>
        <taxon>Metazoa</taxon>
        <taxon>Ecdysozoa</taxon>
        <taxon>Nematoda</taxon>
        <taxon>Chromadorea</taxon>
        <taxon>Rhabditida</taxon>
        <taxon>Tylenchina</taxon>
        <taxon>Tylenchomorpha</taxon>
        <taxon>Tylenchoidea</taxon>
        <taxon>Meloidogynidae</taxon>
        <taxon>Meloidogyninae</taxon>
        <taxon>Meloidogyne</taxon>
        <taxon>Meloidogyne incognita group</taxon>
    </lineage>
</organism>
<evidence type="ECO:0000313" key="2">
    <source>
        <dbReference type="WBParaSite" id="scaffold3307_cov166.g6406"/>
    </source>
</evidence>
<dbReference type="GO" id="GO:0016810">
    <property type="term" value="F:hydrolase activity, acting on carbon-nitrogen (but not peptide) bonds"/>
    <property type="evidence" value="ECO:0007669"/>
    <property type="project" value="TreeGrafter"/>
</dbReference>
<dbReference type="Proteomes" id="UP000887561">
    <property type="component" value="Unplaced"/>
</dbReference>
<sequence>MAEELRDTEVTLGELVVFNILYDLTDFSHGPFLKNNKSLSLGCTSIVAAQNNGKILHGRNLDYEMTQIQYTAVTFVLAVGIITGQKPNAFTVSLNARYSGGPILNILMELITRFKHPVALQIRKTLEFEQDYVSALSQLSWTYMIAPSYLIVGGKDGDGAIITRQISLKYGRKYMKKIGKENLTAKLMFEKVLSKWPIKNGLTISSTVMSAEEPNLIYNWTVVWGN</sequence>
<accession>A0A915MA87</accession>
<reference evidence="2" key="1">
    <citation type="submission" date="2022-11" db="UniProtKB">
        <authorList>
            <consortium name="WormBaseParasite"/>
        </authorList>
    </citation>
    <scope>IDENTIFICATION</scope>
</reference>
<keyword evidence="1" id="KW-1185">Reference proteome</keyword>
<name>A0A915MA87_MELJA</name>
<protein>
    <submittedName>
        <fullName evidence="2">Uncharacterized protein</fullName>
    </submittedName>
</protein>
<evidence type="ECO:0000313" key="1">
    <source>
        <dbReference type="Proteomes" id="UP000887561"/>
    </source>
</evidence>
<dbReference type="WBParaSite" id="scaffold3307_cov166.g6406">
    <property type="protein sequence ID" value="scaffold3307_cov166.g6406"/>
    <property type="gene ID" value="scaffold3307_cov166.g6406"/>
</dbReference>
<dbReference type="PANTHER" id="PTHR28583:SF4">
    <property type="entry name" value="N-ACYLETHANOLAMINE-HYDROLYZING ACID AMIDASE"/>
    <property type="match status" value="1"/>
</dbReference>
<dbReference type="Gene3D" id="3.60.60.10">
    <property type="entry name" value="Penicillin V Acylase, Chain A"/>
    <property type="match status" value="1"/>
</dbReference>
<dbReference type="PANTHER" id="PTHR28583">
    <property type="entry name" value="ACID AMIDASE"/>
    <property type="match status" value="1"/>
</dbReference>